<dbReference type="RefSeq" id="WP_169525823.1">
    <property type="nucleotide sequence ID" value="NZ_JAAMPU010000096.1"/>
</dbReference>
<dbReference type="EMBL" id="JAAMPU010000096">
    <property type="protein sequence ID" value="NMH26821.1"/>
    <property type="molecule type" value="Genomic_DNA"/>
</dbReference>
<dbReference type="Proteomes" id="UP000712080">
    <property type="component" value="Unassembled WGS sequence"/>
</dbReference>
<evidence type="ECO:0000313" key="2">
    <source>
        <dbReference type="Proteomes" id="UP000712080"/>
    </source>
</evidence>
<dbReference type="AlphaFoldDB" id="A0A972FIY5"/>
<protein>
    <submittedName>
        <fullName evidence="1">Uncharacterized protein</fullName>
    </submittedName>
</protein>
<accession>A0A972FIY5</accession>
<comment type="caution">
    <text evidence="1">The sequence shown here is derived from an EMBL/GenBank/DDBJ whole genome shotgun (WGS) entry which is preliminary data.</text>
</comment>
<proteinExistence type="predicted"/>
<keyword evidence="2" id="KW-1185">Reference proteome</keyword>
<sequence length="390" mass="44923">MERRLLKWTLLLGLIPLFSTAQDHYFYRFEQMEITDTLTVIEADSLKRGSEFIYPEYFLVGRNFKNEPDTTVQCLIRKINDHWISYAIPNEFGNTQLLGLSQNPKYFLASSSFNHLSHGGGHGNENGIENLIIIDLSNHSWVQLESYSLDQYWEQNENGELTTNEKSESISKFSIDENQLTELTTCYSNGQFQDCFYPGSVYEFRNGELQKIKRYDTKKMGFSQIHYAGRMAFGMALADVLEAYPDVEFTKTANRFGMCADDKKGFAISIATDTLAFVLTRPIKEGETDTEDGGINLSNEKIFRIFVESEGFQFGKLSKKSTASEILKLYPTANVRLDLLTNWEHIYIQELSVEFVFKTNDKNRIGKYRDETFVKLRNKRAKPDFIAVSD</sequence>
<reference evidence="1" key="1">
    <citation type="submission" date="2020-02" db="EMBL/GenBank/DDBJ databases">
        <title>Flavobacterium sp. genome.</title>
        <authorList>
            <person name="Jung H.S."/>
            <person name="Baek J.H."/>
            <person name="Jeon C.O."/>
        </authorList>
    </citation>
    <scope>NUCLEOTIDE SEQUENCE</scope>
    <source>
        <strain evidence="1">SE-s28</strain>
    </source>
</reference>
<evidence type="ECO:0000313" key="1">
    <source>
        <dbReference type="EMBL" id="NMH26821.1"/>
    </source>
</evidence>
<organism evidence="1 2">
    <name type="scientific">Flavobacterium silvaticum</name>
    <dbReference type="NCBI Taxonomy" id="1852020"/>
    <lineage>
        <taxon>Bacteria</taxon>
        <taxon>Pseudomonadati</taxon>
        <taxon>Bacteroidota</taxon>
        <taxon>Flavobacteriia</taxon>
        <taxon>Flavobacteriales</taxon>
        <taxon>Flavobacteriaceae</taxon>
        <taxon>Flavobacterium</taxon>
    </lineage>
</organism>
<gene>
    <name evidence="1" type="ORF">G6047_02150</name>
</gene>
<name>A0A972FIY5_9FLAO</name>